<keyword evidence="7" id="KW-0904">Protein phosphatase</keyword>
<dbReference type="EMBL" id="CAEY01000714">
    <property type="status" value="NOT_ANNOTATED_CDS"/>
    <property type="molecule type" value="Genomic_DNA"/>
</dbReference>
<dbReference type="PROSITE" id="PS00660">
    <property type="entry name" value="FERM_1"/>
    <property type="match status" value="1"/>
</dbReference>
<dbReference type="InterPro" id="IPR000387">
    <property type="entry name" value="Tyr_Pase_dom"/>
</dbReference>
<dbReference type="PROSITE" id="PS50106">
    <property type="entry name" value="PDZ"/>
    <property type="match status" value="1"/>
</dbReference>
<dbReference type="PROSITE" id="PS50055">
    <property type="entry name" value="TYR_PHOSPHATASE_PTP"/>
    <property type="match status" value="1"/>
</dbReference>
<dbReference type="GO" id="GO:0016020">
    <property type="term" value="C:membrane"/>
    <property type="evidence" value="ECO:0007669"/>
    <property type="project" value="UniProtKB-ARBA"/>
</dbReference>
<evidence type="ECO:0000256" key="10">
    <source>
        <dbReference type="SAM" id="MobiDB-lite"/>
    </source>
</evidence>
<feature type="compositionally biased region" description="Basic and acidic residues" evidence="10">
    <location>
        <begin position="493"/>
        <end position="503"/>
    </location>
</feature>
<comment type="subcellular location">
    <subcellularLocation>
        <location evidence="2">Cell junction</location>
    </subcellularLocation>
    <subcellularLocation>
        <location evidence="1">Cytoplasm</location>
        <location evidence="1">Cytoskeleton</location>
    </subcellularLocation>
</comment>
<dbReference type="Gene3D" id="2.30.42.10">
    <property type="match status" value="1"/>
</dbReference>
<sequence>MPFHVNLDKYGEMSKRTFVSGFRGSSGTYNVRENELIQIRERQQSNNSNATSPSIKSIKTTRCKVIFLDDVHHVFTLDENSKGQALLDLVFEHLELIEKDYFGLQYTSFNSEQMKWLDANKCLKKQLIGNSLHTLYFRVKFYASDPSKLQEEYTRYHFFLQLRRDILDGKFVVPPASAVLLASYSAQSELGDFNPDEHKPGYLSELRLLPNQTPEIEKKISEIHQLHKGQTPADAEYNFLDHAKKLDMYGIELHWAKDQNGSDIQLGVTSSGIVVFQNCIKMNTFCWAKIIKISFKRKRFFIQLRREGLEKFDNMIGFDLNNYRCCKTLWKSSKFRYSGKTEYQTLEEGKKRVRPEKTFQRTASRRYARQTVPTLCPSGRNTVISNSNVSSSSSPRRNSLWPSNKLVNGIGGASSTSPVSGHGSVPTVGSGSLRCGSVSPNTKSLPCFSSETTAFVTHHQQQRITVDGVDGNIGKTIDSNRSNSQKNLSRQTFTDDTRIRESATSDGSPSNYRPSPLSFRNLPFIDSNGPISFSKEPSLERQTDAPSPTPPESSSSPVLSSPQPATSPTSSTGKGNIKNLRLSLYTDESPTQGQPGLASMLRGGADQNLPVLVSRVAPNTPADSTIPKLNEGDQVMSVNGKDVEGLTHNQVIKLIRSTKDTDGELILTIRPLVFSRDITNEDGQDDEEPPFQYIPVDASPASRSRTKCDRLLESIMLLREGLESGAIIFQFEQLYRKKPGEGMTIARLPDNLCKNRYRDISPYDSTRVVLKNCISGDYVNASFVNMEIPGSGIVNKYIATQGPLSSTCEEFWQMVWEQGCSLIVMVTPLIERGRSKCHKYWPNVEESEKYGDHLKIFSSYESGNSSMVERHLKITNLETSEVRDVVHFQYLAWPDHGVPDDATEFLNLIGQVRKHRSSFTDPIIVHCSAGIGRTGVLILMETAMCFIEANQPIYPLEILKAMRDQRAMLIQTSNQFRFVLEAIVEVYKEEIVKPLVPIDTEKQ</sequence>
<dbReference type="AlphaFoldDB" id="T1KYL2"/>
<organism evidence="15 16">
    <name type="scientific">Tetranychus urticae</name>
    <name type="common">Two-spotted spider mite</name>
    <dbReference type="NCBI Taxonomy" id="32264"/>
    <lineage>
        <taxon>Eukaryota</taxon>
        <taxon>Metazoa</taxon>
        <taxon>Ecdysozoa</taxon>
        <taxon>Arthropoda</taxon>
        <taxon>Chelicerata</taxon>
        <taxon>Arachnida</taxon>
        <taxon>Acari</taxon>
        <taxon>Acariformes</taxon>
        <taxon>Trombidiformes</taxon>
        <taxon>Prostigmata</taxon>
        <taxon>Eleutherengona</taxon>
        <taxon>Raphignathae</taxon>
        <taxon>Tetranychoidea</taxon>
        <taxon>Tetranychidae</taxon>
        <taxon>Tetranychus</taxon>
    </lineage>
</organism>
<dbReference type="InterPro" id="IPR001478">
    <property type="entry name" value="PDZ"/>
</dbReference>
<dbReference type="SUPFAM" id="SSF50156">
    <property type="entry name" value="PDZ domain-like"/>
    <property type="match status" value="1"/>
</dbReference>
<dbReference type="GO" id="GO:0048666">
    <property type="term" value="P:neuron development"/>
    <property type="evidence" value="ECO:0007669"/>
    <property type="project" value="UniProtKB-ARBA"/>
</dbReference>
<dbReference type="SUPFAM" id="SSF50729">
    <property type="entry name" value="PH domain-like"/>
    <property type="match status" value="1"/>
</dbReference>
<feature type="compositionally biased region" description="Polar residues" evidence="10">
    <location>
        <begin position="504"/>
        <end position="513"/>
    </location>
</feature>
<dbReference type="InterPro" id="IPR029021">
    <property type="entry name" value="Prot-tyrosine_phosphatase-like"/>
</dbReference>
<feature type="compositionally biased region" description="Polar residues" evidence="10">
    <location>
        <begin position="477"/>
        <end position="492"/>
    </location>
</feature>
<dbReference type="SMART" id="SM00295">
    <property type="entry name" value="B41"/>
    <property type="match status" value="1"/>
</dbReference>
<dbReference type="Pfam" id="PF00595">
    <property type="entry name" value="PDZ"/>
    <property type="match status" value="1"/>
</dbReference>
<evidence type="ECO:0000256" key="5">
    <source>
        <dbReference type="ARBA" id="ARBA00022490"/>
    </source>
</evidence>
<dbReference type="PRINTS" id="PR00935">
    <property type="entry name" value="BAND41"/>
</dbReference>
<dbReference type="InterPro" id="IPR018979">
    <property type="entry name" value="FERM_N"/>
</dbReference>
<dbReference type="Pfam" id="PF00373">
    <property type="entry name" value="FERM_M"/>
    <property type="match status" value="1"/>
</dbReference>
<dbReference type="InterPro" id="IPR014847">
    <property type="entry name" value="FA"/>
</dbReference>
<dbReference type="InterPro" id="IPR019748">
    <property type="entry name" value="FERM_central"/>
</dbReference>
<dbReference type="CDD" id="cd14473">
    <property type="entry name" value="FERM_B-lobe"/>
    <property type="match status" value="1"/>
</dbReference>
<dbReference type="GO" id="GO:0005856">
    <property type="term" value="C:cytoskeleton"/>
    <property type="evidence" value="ECO:0007669"/>
    <property type="project" value="UniProtKB-SubCell"/>
</dbReference>
<dbReference type="InterPro" id="IPR014352">
    <property type="entry name" value="FERM/acyl-CoA-bd_prot_sf"/>
</dbReference>
<dbReference type="SMART" id="SM00404">
    <property type="entry name" value="PTPc_motif"/>
    <property type="match status" value="1"/>
</dbReference>
<dbReference type="SUPFAM" id="SSF47031">
    <property type="entry name" value="Second domain of FERM"/>
    <property type="match status" value="1"/>
</dbReference>
<keyword evidence="8" id="KW-0965">Cell junction</keyword>
<feature type="domain" description="PDZ" evidence="14">
    <location>
        <begin position="581"/>
        <end position="658"/>
    </location>
</feature>
<protein>
    <recommendedName>
        <fullName evidence="4">protein-tyrosine-phosphatase</fullName>
        <ecNumber evidence="4">3.1.3.48</ecNumber>
    </recommendedName>
</protein>
<dbReference type="Pfam" id="PF09379">
    <property type="entry name" value="FERM_N"/>
    <property type="match status" value="1"/>
</dbReference>
<reference evidence="16" key="1">
    <citation type="submission" date="2011-08" db="EMBL/GenBank/DDBJ databases">
        <authorList>
            <person name="Rombauts S."/>
        </authorList>
    </citation>
    <scope>NUCLEOTIDE SEQUENCE</scope>
    <source>
        <strain evidence="16">London</strain>
    </source>
</reference>
<dbReference type="STRING" id="32264.T1KYL2"/>
<dbReference type="Gene3D" id="1.20.80.10">
    <property type="match status" value="1"/>
</dbReference>
<dbReference type="SUPFAM" id="SSF52799">
    <property type="entry name" value="(Phosphotyrosine protein) phosphatases II"/>
    <property type="match status" value="1"/>
</dbReference>
<dbReference type="SMART" id="SM01195">
    <property type="entry name" value="FA"/>
    <property type="match status" value="1"/>
</dbReference>
<dbReference type="eggNOG" id="KOG0792">
    <property type="taxonomic scope" value="Eukaryota"/>
</dbReference>
<keyword evidence="6" id="KW-0378">Hydrolase</keyword>
<dbReference type="InterPro" id="IPR000299">
    <property type="entry name" value="FERM_domain"/>
</dbReference>
<evidence type="ECO:0000313" key="15">
    <source>
        <dbReference type="EnsemblMetazoa" id="tetur27g01090.1"/>
    </source>
</evidence>
<dbReference type="PANTHER" id="PTHR45706:SF4">
    <property type="entry name" value="TYROSINE-PROTEIN PHOSPHATASE"/>
    <property type="match status" value="1"/>
</dbReference>
<dbReference type="SUPFAM" id="SSF54236">
    <property type="entry name" value="Ubiquitin-like"/>
    <property type="match status" value="1"/>
</dbReference>
<dbReference type="InterPro" id="IPR011993">
    <property type="entry name" value="PH-like_dom_sf"/>
</dbReference>
<dbReference type="GO" id="GO:0004725">
    <property type="term" value="F:protein tyrosine phosphatase activity"/>
    <property type="evidence" value="ECO:0007669"/>
    <property type="project" value="UniProtKB-EC"/>
</dbReference>
<dbReference type="PROSITE" id="PS50057">
    <property type="entry name" value="FERM_3"/>
    <property type="match status" value="1"/>
</dbReference>
<dbReference type="InterPro" id="IPR016130">
    <property type="entry name" value="Tyr_Pase_AS"/>
</dbReference>
<dbReference type="PANTHER" id="PTHR45706">
    <property type="entry name" value="TYROSINE-PROTEIN PHOSPHATASE"/>
    <property type="match status" value="1"/>
</dbReference>
<evidence type="ECO:0000259" key="12">
    <source>
        <dbReference type="PROSITE" id="PS50056"/>
    </source>
</evidence>
<dbReference type="Proteomes" id="UP000015104">
    <property type="component" value="Unassembled WGS sequence"/>
</dbReference>
<dbReference type="InterPro" id="IPR029071">
    <property type="entry name" value="Ubiquitin-like_domsf"/>
</dbReference>
<keyword evidence="5" id="KW-0963">Cytoplasm</keyword>
<dbReference type="HOGENOM" id="CLU_001645_7_0_1"/>
<evidence type="ECO:0000256" key="7">
    <source>
        <dbReference type="ARBA" id="ARBA00022912"/>
    </source>
</evidence>
<dbReference type="EnsemblMetazoa" id="tetur27g01090.1">
    <property type="protein sequence ID" value="tetur27g01090.1"/>
    <property type="gene ID" value="tetur27g01090"/>
</dbReference>
<dbReference type="InterPro" id="IPR019747">
    <property type="entry name" value="FERM_CS"/>
</dbReference>
<keyword evidence="9" id="KW-0206">Cytoskeleton</keyword>
<evidence type="ECO:0000259" key="14">
    <source>
        <dbReference type="PROSITE" id="PS50106"/>
    </source>
</evidence>
<dbReference type="EC" id="3.1.3.48" evidence="4"/>
<dbReference type="SMART" id="SM00228">
    <property type="entry name" value="PDZ"/>
    <property type="match status" value="1"/>
</dbReference>
<dbReference type="Pfam" id="PF00102">
    <property type="entry name" value="Y_phosphatase"/>
    <property type="match status" value="1"/>
</dbReference>
<dbReference type="FunFam" id="3.10.20.90:FF:000039">
    <property type="entry name" value="Tyrosine-protein phosphatase non-receptor type"/>
    <property type="match status" value="1"/>
</dbReference>
<dbReference type="Gene3D" id="3.90.190.10">
    <property type="entry name" value="Protein tyrosine phosphatase superfamily"/>
    <property type="match status" value="1"/>
</dbReference>
<dbReference type="PROSITE" id="PS00383">
    <property type="entry name" value="TYR_PHOSPHATASE_1"/>
    <property type="match status" value="1"/>
</dbReference>
<feature type="compositionally biased region" description="Low complexity" evidence="10">
    <location>
        <begin position="552"/>
        <end position="572"/>
    </location>
</feature>
<dbReference type="PROSITE" id="PS50056">
    <property type="entry name" value="TYR_PHOSPHATASE_2"/>
    <property type="match status" value="1"/>
</dbReference>
<feature type="domain" description="FERM" evidence="13">
    <location>
        <begin position="61"/>
        <end position="344"/>
    </location>
</feature>
<dbReference type="InterPro" id="IPR018980">
    <property type="entry name" value="FERM_PH-like_C"/>
</dbReference>
<dbReference type="CDD" id="cd14541">
    <property type="entry name" value="PTPc-N3_4"/>
    <property type="match status" value="1"/>
</dbReference>
<evidence type="ECO:0000256" key="9">
    <source>
        <dbReference type="ARBA" id="ARBA00023212"/>
    </source>
</evidence>
<evidence type="ECO:0000256" key="6">
    <source>
        <dbReference type="ARBA" id="ARBA00022801"/>
    </source>
</evidence>
<dbReference type="InterPro" id="IPR035963">
    <property type="entry name" value="FERM_2"/>
</dbReference>
<dbReference type="Gene3D" id="2.30.29.30">
    <property type="entry name" value="Pleckstrin-homology domain (PH domain)/Phosphotyrosine-binding domain (PTB)"/>
    <property type="match status" value="1"/>
</dbReference>
<dbReference type="SMART" id="SM01196">
    <property type="entry name" value="FERM_C"/>
    <property type="match status" value="1"/>
</dbReference>
<accession>T1KYL2</accession>
<dbReference type="FunFam" id="2.30.29.30:FF:000002">
    <property type="entry name" value="Band 4.1-like protein 5 isoform 1"/>
    <property type="match status" value="1"/>
</dbReference>
<evidence type="ECO:0000256" key="2">
    <source>
        <dbReference type="ARBA" id="ARBA00004282"/>
    </source>
</evidence>
<comment type="similarity">
    <text evidence="3">Belongs to the protein-tyrosine phosphatase family. Non-receptor class subfamily.</text>
</comment>
<proteinExistence type="inferred from homology"/>
<evidence type="ECO:0000256" key="4">
    <source>
        <dbReference type="ARBA" id="ARBA00013064"/>
    </source>
</evidence>
<dbReference type="FunFam" id="1.20.80.10:FF:000003">
    <property type="entry name" value="Tyrosine-protein phosphatase non-receptor type 4"/>
    <property type="match status" value="1"/>
</dbReference>
<feature type="region of interest" description="Disordered" evidence="10">
    <location>
        <begin position="475"/>
        <end position="577"/>
    </location>
</feature>
<dbReference type="InterPro" id="IPR036034">
    <property type="entry name" value="PDZ_sf"/>
</dbReference>
<feature type="domain" description="Tyrosine specific protein phosphatases" evidence="12">
    <location>
        <begin position="903"/>
        <end position="977"/>
    </location>
</feature>
<dbReference type="PROSITE" id="PS00661">
    <property type="entry name" value="FERM_2"/>
    <property type="match status" value="1"/>
</dbReference>
<dbReference type="InterPro" id="IPR019749">
    <property type="entry name" value="Band_41_domain"/>
</dbReference>
<reference evidence="15" key="2">
    <citation type="submission" date="2015-06" db="UniProtKB">
        <authorList>
            <consortium name="EnsemblMetazoa"/>
        </authorList>
    </citation>
    <scope>IDENTIFICATION</scope>
</reference>
<dbReference type="InterPro" id="IPR003595">
    <property type="entry name" value="Tyr_Pase_cat"/>
</dbReference>
<dbReference type="SMART" id="SM00194">
    <property type="entry name" value="PTPc"/>
    <property type="match status" value="1"/>
</dbReference>
<evidence type="ECO:0000259" key="11">
    <source>
        <dbReference type="PROSITE" id="PS50055"/>
    </source>
</evidence>
<keyword evidence="16" id="KW-1185">Reference proteome</keyword>
<dbReference type="InterPro" id="IPR000242">
    <property type="entry name" value="PTP_cat"/>
</dbReference>
<evidence type="ECO:0000256" key="3">
    <source>
        <dbReference type="ARBA" id="ARBA00009649"/>
    </source>
</evidence>
<dbReference type="GO" id="GO:0071944">
    <property type="term" value="C:cell periphery"/>
    <property type="evidence" value="ECO:0007669"/>
    <property type="project" value="UniProtKB-ARBA"/>
</dbReference>
<evidence type="ECO:0000256" key="8">
    <source>
        <dbReference type="ARBA" id="ARBA00022949"/>
    </source>
</evidence>
<feature type="domain" description="Tyrosine-protein phosphatase" evidence="11">
    <location>
        <begin position="727"/>
        <end position="986"/>
    </location>
</feature>
<evidence type="ECO:0000259" key="13">
    <source>
        <dbReference type="PROSITE" id="PS50057"/>
    </source>
</evidence>
<evidence type="ECO:0000313" key="16">
    <source>
        <dbReference type="Proteomes" id="UP000015104"/>
    </source>
</evidence>
<name>T1KYL2_TETUR</name>
<dbReference type="PRINTS" id="PR00700">
    <property type="entry name" value="PRTYPHPHTASE"/>
</dbReference>
<dbReference type="Pfam" id="PF09380">
    <property type="entry name" value="FERM_C"/>
    <property type="match status" value="1"/>
</dbReference>
<dbReference type="GO" id="GO:0009887">
    <property type="term" value="P:animal organ morphogenesis"/>
    <property type="evidence" value="ECO:0007669"/>
    <property type="project" value="UniProtKB-ARBA"/>
</dbReference>
<dbReference type="GO" id="GO:0070161">
    <property type="term" value="C:anchoring junction"/>
    <property type="evidence" value="ECO:0007669"/>
    <property type="project" value="UniProtKB-SubCell"/>
</dbReference>
<dbReference type="Gene3D" id="3.10.20.90">
    <property type="entry name" value="Phosphatidylinositol 3-kinase Catalytic Subunit, Chain A, domain 1"/>
    <property type="match status" value="1"/>
</dbReference>
<evidence type="ECO:0000256" key="1">
    <source>
        <dbReference type="ARBA" id="ARBA00004245"/>
    </source>
</evidence>